<feature type="transmembrane region" description="Helical" evidence="1">
    <location>
        <begin position="28"/>
        <end position="50"/>
    </location>
</feature>
<accession>A0AAN8WP54</accession>
<evidence type="ECO:0000256" key="2">
    <source>
        <dbReference type="SAM" id="SignalP"/>
    </source>
</evidence>
<sequence length="202" mass="22396">MQSKTLFWSFFALTWVAAVESFLVLAGAAALAVAGLAALKGAAIVGYAAGRHHRQRSYYRSYGSSRGRSYHGHYGRYRHYRSVEDVAASEASEDMLLSTIGKLDPNGCILKLLCSLQFKEEANLSLQESVLLDMFDNNTETLTSYNTAFIYASELGYINQDPLTCDTYFPRCPLRGDHLSGLLQQAWGCGFDLFGDDTEEQT</sequence>
<dbReference type="EMBL" id="JAXCGZ010022650">
    <property type="protein sequence ID" value="KAK7028806.1"/>
    <property type="molecule type" value="Genomic_DNA"/>
</dbReference>
<keyword evidence="1" id="KW-0472">Membrane</keyword>
<dbReference type="Proteomes" id="UP001381693">
    <property type="component" value="Unassembled WGS sequence"/>
</dbReference>
<feature type="chain" id="PRO_5042917861" evidence="2">
    <location>
        <begin position="22"/>
        <end position="202"/>
    </location>
</feature>
<comment type="caution">
    <text evidence="3">The sequence shown here is derived from an EMBL/GenBank/DDBJ whole genome shotgun (WGS) entry which is preliminary data.</text>
</comment>
<name>A0AAN8WP54_HALRR</name>
<feature type="signal peptide" evidence="2">
    <location>
        <begin position="1"/>
        <end position="21"/>
    </location>
</feature>
<organism evidence="3 4">
    <name type="scientific">Halocaridina rubra</name>
    <name type="common">Hawaiian red shrimp</name>
    <dbReference type="NCBI Taxonomy" id="373956"/>
    <lineage>
        <taxon>Eukaryota</taxon>
        <taxon>Metazoa</taxon>
        <taxon>Ecdysozoa</taxon>
        <taxon>Arthropoda</taxon>
        <taxon>Crustacea</taxon>
        <taxon>Multicrustacea</taxon>
        <taxon>Malacostraca</taxon>
        <taxon>Eumalacostraca</taxon>
        <taxon>Eucarida</taxon>
        <taxon>Decapoda</taxon>
        <taxon>Pleocyemata</taxon>
        <taxon>Caridea</taxon>
        <taxon>Atyoidea</taxon>
        <taxon>Atyidae</taxon>
        <taxon>Halocaridina</taxon>
    </lineage>
</organism>
<keyword evidence="1" id="KW-0812">Transmembrane</keyword>
<reference evidence="3 4" key="1">
    <citation type="submission" date="2023-11" db="EMBL/GenBank/DDBJ databases">
        <title>Halocaridina rubra genome assembly.</title>
        <authorList>
            <person name="Smith C."/>
        </authorList>
    </citation>
    <scope>NUCLEOTIDE SEQUENCE [LARGE SCALE GENOMIC DNA]</scope>
    <source>
        <strain evidence="3">EP-1</strain>
        <tissue evidence="3">Whole</tissue>
    </source>
</reference>
<evidence type="ECO:0000313" key="3">
    <source>
        <dbReference type="EMBL" id="KAK7028806.1"/>
    </source>
</evidence>
<dbReference type="AlphaFoldDB" id="A0AAN8WP54"/>
<keyword evidence="1" id="KW-1133">Transmembrane helix</keyword>
<evidence type="ECO:0000256" key="1">
    <source>
        <dbReference type="SAM" id="Phobius"/>
    </source>
</evidence>
<protein>
    <submittedName>
        <fullName evidence="3">Uncharacterized protein</fullName>
    </submittedName>
</protein>
<proteinExistence type="predicted"/>
<evidence type="ECO:0000313" key="4">
    <source>
        <dbReference type="Proteomes" id="UP001381693"/>
    </source>
</evidence>
<gene>
    <name evidence="3" type="ORF">SK128_010381</name>
</gene>
<keyword evidence="2" id="KW-0732">Signal</keyword>
<keyword evidence="4" id="KW-1185">Reference proteome</keyword>